<gene>
    <name evidence="1" type="ORF">COLO4_04061</name>
</gene>
<keyword evidence="1" id="KW-0645">Protease</keyword>
<keyword evidence="1" id="KW-0121">Carboxypeptidase</keyword>
<sequence length="182" mass="19890">MYYHTNGQDEGAWTSTRVAYIWSGSQRGRVGMLGTRPRSGTAPLLGGRSKGFKVKVAKNWFGALQPAFIPVEEMDPLDTEVRVTPDDSEEIERGPGARGAGVPAVGLDSLSIAKKFQFHFDGVVSVFAVGPYELPQWEPSLLRVVGPIRRDLFQCKFQVIRGSAEPLDESGIIAILIPFGIE</sequence>
<organism evidence="1 2">
    <name type="scientific">Corchorus olitorius</name>
    <dbReference type="NCBI Taxonomy" id="93759"/>
    <lineage>
        <taxon>Eukaryota</taxon>
        <taxon>Viridiplantae</taxon>
        <taxon>Streptophyta</taxon>
        <taxon>Embryophyta</taxon>
        <taxon>Tracheophyta</taxon>
        <taxon>Spermatophyta</taxon>
        <taxon>Magnoliopsida</taxon>
        <taxon>eudicotyledons</taxon>
        <taxon>Gunneridae</taxon>
        <taxon>Pentapetalae</taxon>
        <taxon>rosids</taxon>
        <taxon>malvids</taxon>
        <taxon>Malvales</taxon>
        <taxon>Malvaceae</taxon>
        <taxon>Grewioideae</taxon>
        <taxon>Apeibeae</taxon>
        <taxon>Corchorus</taxon>
    </lineage>
</organism>
<accession>A0A1R3KVF4</accession>
<proteinExistence type="predicted"/>
<comment type="caution">
    <text evidence="1">The sequence shown here is derived from an EMBL/GenBank/DDBJ whole genome shotgun (WGS) entry which is preliminary data.</text>
</comment>
<name>A0A1R3KVF4_9ROSI</name>
<keyword evidence="1" id="KW-0378">Hydrolase</keyword>
<dbReference type="Proteomes" id="UP000187203">
    <property type="component" value="Unassembled WGS sequence"/>
</dbReference>
<protein>
    <submittedName>
        <fullName evidence="1">Serine carboxypeptidase-like 45</fullName>
    </submittedName>
</protein>
<keyword evidence="2" id="KW-1185">Reference proteome</keyword>
<dbReference type="AlphaFoldDB" id="A0A1R3KVF4"/>
<dbReference type="GO" id="GO:0004180">
    <property type="term" value="F:carboxypeptidase activity"/>
    <property type="evidence" value="ECO:0007669"/>
    <property type="project" value="UniProtKB-KW"/>
</dbReference>
<evidence type="ECO:0000313" key="1">
    <source>
        <dbReference type="EMBL" id="OMP11060.1"/>
    </source>
</evidence>
<reference evidence="2" key="1">
    <citation type="submission" date="2013-09" db="EMBL/GenBank/DDBJ databases">
        <title>Corchorus olitorius genome sequencing.</title>
        <authorList>
            <person name="Alam M."/>
            <person name="Haque M.S."/>
            <person name="Islam M.S."/>
            <person name="Emdad E.M."/>
            <person name="Islam M.M."/>
            <person name="Ahmed B."/>
            <person name="Halim A."/>
            <person name="Hossen Q.M.M."/>
            <person name="Hossain M.Z."/>
            <person name="Ahmed R."/>
            <person name="Khan M.M."/>
            <person name="Islam R."/>
            <person name="Rashid M.M."/>
            <person name="Khan S.A."/>
            <person name="Rahman M.S."/>
            <person name="Alam M."/>
            <person name="Yahiya A.S."/>
            <person name="Khan M.S."/>
            <person name="Azam M.S."/>
            <person name="Haque T."/>
            <person name="Lashkar M.Z.H."/>
            <person name="Akhand A.I."/>
            <person name="Morshed G."/>
            <person name="Roy S."/>
            <person name="Uddin K.S."/>
            <person name="Rabeya T."/>
            <person name="Hossain A.S."/>
            <person name="Chowdhury A."/>
            <person name="Snigdha A.R."/>
            <person name="Mortoza M.S."/>
            <person name="Matin S.A."/>
            <person name="Hoque S.M.E."/>
            <person name="Islam M.K."/>
            <person name="Roy D.K."/>
            <person name="Haider R."/>
            <person name="Moosa M.M."/>
            <person name="Elias S.M."/>
            <person name="Hasan A.M."/>
            <person name="Jahan S."/>
            <person name="Shafiuddin M."/>
            <person name="Mahmood N."/>
            <person name="Shommy N.S."/>
        </authorList>
    </citation>
    <scope>NUCLEOTIDE SEQUENCE [LARGE SCALE GENOMIC DNA]</scope>
    <source>
        <strain evidence="2">cv. O-4</strain>
    </source>
</reference>
<evidence type="ECO:0000313" key="2">
    <source>
        <dbReference type="Proteomes" id="UP000187203"/>
    </source>
</evidence>
<dbReference type="EMBL" id="AWUE01010989">
    <property type="protein sequence ID" value="OMP11060.1"/>
    <property type="molecule type" value="Genomic_DNA"/>
</dbReference>